<feature type="transmembrane region" description="Helical" evidence="7">
    <location>
        <begin position="309"/>
        <end position="330"/>
    </location>
</feature>
<keyword evidence="5 7" id="KW-1133">Transmembrane helix</keyword>
<organism evidence="8 9">
    <name type="scientific">Strigamia maritima</name>
    <name type="common">European centipede</name>
    <name type="synonym">Geophilus maritimus</name>
    <dbReference type="NCBI Taxonomy" id="126957"/>
    <lineage>
        <taxon>Eukaryota</taxon>
        <taxon>Metazoa</taxon>
        <taxon>Ecdysozoa</taxon>
        <taxon>Arthropoda</taxon>
        <taxon>Myriapoda</taxon>
        <taxon>Chilopoda</taxon>
        <taxon>Pleurostigmophora</taxon>
        <taxon>Geophilomorpha</taxon>
        <taxon>Linotaeniidae</taxon>
        <taxon>Strigamia</taxon>
    </lineage>
</organism>
<dbReference type="Pfam" id="PF00375">
    <property type="entry name" value="SDF"/>
    <property type="match status" value="1"/>
</dbReference>
<evidence type="ECO:0000256" key="7">
    <source>
        <dbReference type="RuleBase" id="RU361216"/>
    </source>
</evidence>
<evidence type="ECO:0000256" key="6">
    <source>
        <dbReference type="ARBA" id="ARBA00023136"/>
    </source>
</evidence>
<dbReference type="GO" id="GO:0015501">
    <property type="term" value="F:glutamate:sodium symporter activity"/>
    <property type="evidence" value="ECO:0007669"/>
    <property type="project" value="TreeGrafter"/>
</dbReference>
<evidence type="ECO:0000256" key="4">
    <source>
        <dbReference type="ARBA" id="ARBA00022692"/>
    </source>
</evidence>
<dbReference type="GO" id="GO:0015175">
    <property type="term" value="F:neutral L-amino acid transmembrane transporter activity"/>
    <property type="evidence" value="ECO:0007669"/>
    <property type="project" value="TreeGrafter"/>
</dbReference>
<evidence type="ECO:0000313" key="9">
    <source>
        <dbReference type="Proteomes" id="UP000014500"/>
    </source>
</evidence>
<dbReference type="Gene3D" id="1.10.3860.10">
    <property type="entry name" value="Sodium:dicarboxylate symporter"/>
    <property type="match status" value="1"/>
</dbReference>
<dbReference type="GO" id="GO:0005886">
    <property type="term" value="C:plasma membrane"/>
    <property type="evidence" value="ECO:0007669"/>
    <property type="project" value="TreeGrafter"/>
</dbReference>
<dbReference type="GO" id="GO:0005313">
    <property type="term" value="F:L-glutamate transmembrane transporter activity"/>
    <property type="evidence" value="ECO:0007669"/>
    <property type="project" value="TreeGrafter"/>
</dbReference>
<protein>
    <recommendedName>
        <fullName evidence="7">Amino acid transporter</fullName>
    </recommendedName>
</protein>
<dbReference type="SUPFAM" id="SSF118215">
    <property type="entry name" value="Proton glutamate symport protein"/>
    <property type="match status" value="1"/>
</dbReference>
<keyword evidence="6 7" id="KW-0472">Membrane</keyword>
<dbReference type="InterPro" id="IPR050746">
    <property type="entry name" value="DAACS"/>
</dbReference>
<evidence type="ECO:0000256" key="5">
    <source>
        <dbReference type="ARBA" id="ARBA00022989"/>
    </source>
</evidence>
<sequence>MTSRISQDDSISAPGPENNQPCSLKFVLCLKKTYSLFLAIIFGVIIGLAMKQRKEPYSKREVMYAGFAGSLLIRMLKCITIPLFTTSVMSALGRLNMKTSGMMSIRTMIYFLVTSFISTVLGTVLVVLIQPGTGQNVKSKPMVVKHVTIVDNFLDIIRNIFPSNLIEAAMYTHTTVLIEPKNNKTIPLMEWDFEVNHLTYSSNFLGLIVASAAIGFAMGYMGETVRLFTDFTESVNDLFINITFLIISVSAPGVFSLILGQILEVHDFLETLKQVGLYTLCCIIGLTMIATMIIPVTYIIFIRKLPFRMLFNALPVITTAFATASSLATMPTTLKCVEEKIHVDPRVSRFVIPLGATVNMNGAALYNTVGPLFLAQLGHLELTITATLASVGVAAIPQAGVVTMVMVMSVLNVDPGLIGIIYTMDWLLDRFCTAVNVLGDVVAAVIIEKLSRKQLDL</sequence>
<dbReference type="AlphaFoldDB" id="T1JEG3"/>
<comment type="subcellular location">
    <subcellularLocation>
        <location evidence="1 7">Membrane</location>
        <topology evidence="1 7">Multi-pass membrane protein</topology>
    </subcellularLocation>
</comment>
<dbReference type="InterPro" id="IPR001991">
    <property type="entry name" value="Na-dicarboxylate_symporter"/>
</dbReference>
<reference evidence="8" key="2">
    <citation type="submission" date="2015-02" db="UniProtKB">
        <authorList>
            <consortium name="EnsemblMetazoa"/>
        </authorList>
    </citation>
    <scope>IDENTIFICATION</scope>
</reference>
<feature type="transmembrane region" description="Helical" evidence="7">
    <location>
        <begin position="198"/>
        <end position="217"/>
    </location>
</feature>
<comment type="similarity">
    <text evidence="2 7">Belongs to the dicarboxylate/amino acid:cation symporter (DAACS) (TC 2.A.23) family.</text>
</comment>
<dbReference type="HOGENOM" id="CLU_019375_3_2_1"/>
<proteinExistence type="inferred from homology"/>
<dbReference type="PhylomeDB" id="T1JEG3"/>
<evidence type="ECO:0000256" key="3">
    <source>
        <dbReference type="ARBA" id="ARBA00022448"/>
    </source>
</evidence>
<reference evidence="9" key="1">
    <citation type="submission" date="2011-05" db="EMBL/GenBank/DDBJ databases">
        <authorList>
            <person name="Richards S.R."/>
            <person name="Qu J."/>
            <person name="Jiang H."/>
            <person name="Jhangiani S.N."/>
            <person name="Agravi P."/>
            <person name="Goodspeed R."/>
            <person name="Gross S."/>
            <person name="Mandapat C."/>
            <person name="Jackson L."/>
            <person name="Mathew T."/>
            <person name="Pu L."/>
            <person name="Thornton R."/>
            <person name="Saada N."/>
            <person name="Wilczek-Boney K.B."/>
            <person name="Lee S."/>
            <person name="Kovar C."/>
            <person name="Wu Y."/>
            <person name="Scherer S.E."/>
            <person name="Worley K.C."/>
            <person name="Muzny D.M."/>
            <person name="Gibbs R."/>
        </authorList>
    </citation>
    <scope>NUCLEOTIDE SEQUENCE</scope>
    <source>
        <strain evidence="9">Brora</strain>
    </source>
</reference>
<keyword evidence="9" id="KW-1185">Reference proteome</keyword>
<keyword evidence="3 7" id="KW-0813">Transport</keyword>
<evidence type="ECO:0000256" key="2">
    <source>
        <dbReference type="ARBA" id="ARBA00006148"/>
    </source>
</evidence>
<feature type="transmembrane region" description="Helical" evidence="7">
    <location>
        <begin position="386"/>
        <end position="407"/>
    </location>
</feature>
<dbReference type="PRINTS" id="PR00173">
    <property type="entry name" value="EDTRNSPORT"/>
</dbReference>
<feature type="transmembrane region" description="Helical" evidence="7">
    <location>
        <begin position="109"/>
        <end position="129"/>
    </location>
</feature>
<feature type="transmembrane region" description="Helical" evidence="7">
    <location>
        <begin position="350"/>
        <end position="374"/>
    </location>
</feature>
<accession>T1JEG3</accession>
<dbReference type="Proteomes" id="UP000014500">
    <property type="component" value="Unassembled WGS sequence"/>
</dbReference>
<dbReference type="eggNOG" id="KOG3787">
    <property type="taxonomic scope" value="Eukaryota"/>
</dbReference>
<keyword evidence="7" id="KW-0769">Symport</keyword>
<dbReference type="EMBL" id="JH432117">
    <property type="status" value="NOT_ANNOTATED_CDS"/>
    <property type="molecule type" value="Genomic_DNA"/>
</dbReference>
<feature type="transmembrane region" description="Helical" evidence="7">
    <location>
        <begin position="62"/>
        <end position="88"/>
    </location>
</feature>
<name>T1JEG3_STRMM</name>
<dbReference type="InterPro" id="IPR036458">
    <property type="entry name" value="Na:dicarbo_symporter_sf"/>
</dbReference>
<dbReference type="STRING" id="126957.T1JEG3"/>
<evidence type="ECO:0000313" key="8">
    <source>
        <dbReference type="EnsemblMetazoa" id="SMAR012209-PA"/>
    </source>
</evidence>
<dbReference type="PANTHER" id="PTHR11958:SF63">
    <property type="entry name" value="AMINO ACID TRANSPORTER"/>
    <property type="match status" value="1"/>
</dbReference>
<feature type="transmembrane region" description="Helical" evidence="7">
    <location>
        <begin position="238"/>
        <end position="263"/>
    </location>
</feature>
<feature type="transmembrane region" description="Helical" evidence="7">
    <location>
        <begin position="33"/>
        <end position="50"/>
    </location>
</feature>
<evidence type="ECO:0000256" key="1">
    <source>
        <dbReference type="ARBA" id="ARBA00004141"/>
    </source>
</evidence>
<dbReference type="PANTHER" id="PTHR11958">
    <property type="entry name" value="SODIUM/DICARBOXYLATE SYMPORTER-RELATED"/>
    <property type="match status" value="1"/>
</dbReference>
<dbReference type="EnsemblMetazoa" id="SMAR012209-RA">
    <property type="protein sequence ID" value="SMAR012209-PA"/>
    <property type="gene ID" value="SMAR012209"/>
</dbReference>
<keyword evidence="4 7" id="KW-0812">Transmembrane</keyword>
<feature type="transmembrane region" description="Helical" evidence="7">
    <location>
        <begin position="275"/>
        <end position="302"/>
    </location>
</feature>